<evidence type="ECO:0000313" key="1">
    <source>
        <dbReference type="EMBL" id="GEP10168.1"/>
    </source>
</evidence>
<protein>
    <recommendedName>
        <fullName evidence="3">DUF1488 domain-containing protein</fullName>
    </recommendedName>
</protein>
<sequence>MVMRISGHEPSPDDQVPGAVAFSITDDRKVIRCRVSPEALRTLACGSDDNAITLFHAHQDQIVKAAIAKYQRAGAPDEVLTIADDDFRA</sequence>
<reference evidence="1 2" key="1">
    <citation type="submission" date="2019-07" db="EMBL/GenBank/DDBJ databases">
        <title>Whole genome shotgun sequence of Methylobacterium gnaphalii NBRC 107716.</title>
        <authorList>
            <person name="Hosoyama A."/>
            <person name="Uohara A."/>
            <person name="Ohji S."/>
            <person name="Ichikawa N."/>
        </authorList>
    </citation>
    <scope>NUCLEOTIDE SEQUENCE [LARGE SCALE GENOMIC DNA]</scope>
    <source>
        <strain evidence="1 2">NBRC 107716</strain>
    </source>
</reference>
<comment type="caution">
    <text evidence="1">The sequence shown here is derived from an EMBL/GenBank/DDBJ whole genome shotgun (WGS) entry which is preliminary data.</text>
</comment>
<dbReference type="SUPFAM" id="SSF160272">
    <property type="entry name" value="Shew3726-like"/>
    <property type="match status" value="1"/>
</dbReference>
<dbReference type="InterPro" id="IPR009962">
    <property type="entry name" value="DUF1488"/>
</dbReference>
<gene>
    <name evidence="1" type="ORF">MGN01_20130</name>
</gene>
<dbReference type="InterPro" id="IPR036692">
    <property type="entry name" value="Shew3726-like_sf"/>
</dbReference>
<name>A0A512JJP3_9HYPH</name>
<organism evidence="1 2">
    <name type="scientific">Methylobacterium gnaphalii</name>
    <dbReference type="NCBI Taxonomy" id="1010610"/>
    <lineage>
        <taxon>Bacteria</taxon>
        <taxon>Pseudomonadati</taxon>
        <taxon>Pseudomonadota</taxon>
        <taxon>Alphaproteobacteria</taxon>
        <taxon>Hyphomicrobiales</taxon>
        <taxon>Methylobacteriaceae</taxon>
        <taxon>Methylobacterium</taxon>
    </lineage>
</organism>
<dbReference type="Pfam" id="PF07369">
    <property type="entry name" value="DUF1488"/>
    <property type="match status" value="1"/>
</dbReference>
<evidence type="ECO:0008006" key="3">
    <source>
        <dbReference type="Google" id="ProtNLM"/>
    </source>
</evidence>
<proteinExistence type="predicted"/>
<keyword evidence="2" id="KW-1185">Reference proteome</keyword>
<dbReference type="EMBL" id="BJZV01000009">
    <property type="protein sequence ID" value="GEP10168.1"/>
    <property type="molecule type" value="Genomic_DNA"/>
</dbReference>
<evidence type="ECO:0000313" key="2">
    <source>
        <dbReference type="Proteomes" id="UP000321750"/>
    </source>
</evidence>
<dbReference type="Proteomes" id="UP000321750">
    <property type="component" value="Unassembled WGS sequence"/>
</dbReference>
<dbReference type="AlphaFoldDB" id="A0A512JJP3"/>
<accession>A0A512JJP3</accession>